<sequence>MAREFHLRVLAADRPFYEGACVSLTVPAVDGSMGILAGHSNTIAALVPGAMSVTLPSGERRTAAVSGGLIKVENNEVLVLVDSAERPEEIDTNRAKRAEAKAREALLQKQSIQEYKFTQATLARAINRLRVSHIHDTK</sequence>
<evidence type="ECO:0000256" key="7">
    <source>
        <dbReference type="ARBA" id="ARBA00023196"/>
    </source>
</evidence>
<keyword evidence="7 9" id="KW-0139">CF(1)</keyword>
<comment type="subunit">
    <text evidence="9 10">F-type ATPases have 2 components, CF(1) - the catalytic core - and CF(0) - the membrane proton channel. CF(1) has five subunits: alpha(3), beta(3), gamma(1), delta(1), epsilon(1). CF(0) has three main subunits: a, b and c.</text>
</comment>
<dbReference type="PANTHER" id="PTHR13822:SF10">
    <property type="entry name" value="ATP SYNTHASE EPSILON CHAIN, CHLOROPLASTIC"/>
    <property type="match status" value="1"/>
</dbReference>
<keyword evidence="8 9" id="KW-0066">ATP synthesis</keyword>
<evidence type="ECO:0000256" key="10">
    <source>
        <dbReference type="RuleBase" id="RU003656"/>
    </source>
</evidence>
<comment type="subcellular location">
    <subcellularLocation>
        <location evidence="1 9">Cell membrane</location>
        <topology evidence="1 9">Peripheral membrane protein</topology>
    </subcellularLocation>
</comment>
<dbReference type="SUPFAM" id="SSF46604">
    <property type="entry name" value="Epsilon subunit of F1F0-ATP synthase C-terminal domain"/>
    <property type="match status" value="1"/>
</dbReference>
<gene>
    <name evidence="9 13" type="primary">atpC</name>
    <name evidence="13" type="ORF">H8S55_01685</name>
</gene>
<dbReference type="SUPFAM" id="SSF51344">
    <property type="entry name" value="Epsilon subunit of F1F0-ATP synthase N-terminal domain"/>
    <property type="match status" value="1"/>
</dbReference>
<dbReference type="InterPro" id="IPR036771">
    <property type="entry name" value="ATPsynth_dsu/esu_N"/>
</dbReference>
<dbReference type="GO" id="GO:0045259">
    <property type="term" value="C:proton-transporting ATP synthase complex"/>
    <property type="evidence" value="ECO:0007669"/>
    <property type="project" value="UniProtKB-KW"/>
</dbReference>
<accession>A0A8J6J2R3</accession>
<evidence type="ECO:0000313" key="13">
    <source>
        <dbReference type="EMBL" id="MBC5716047.1"/>
    </source>
</evidence>
<feature type="domain" description="ATP synthase epsilon subunit C-terminal" evidence="11">
    <location>
        <begin position="88"/>
        <end position="132"/>
    </location>
</feature>
<evidence type="ECO:0000256" key="1">
    <source>
        <dbReference type="ARBA" id="ARBA00004202"/>
    </source>
</evidence>
<dbReference type="Proteomes" id="UP000602260">
    <property type="component" value="Unassembled WGS sequence"/>
</dbReference>
<evidence type="ECO:0000256" key="9">
    <source>
        <dbReference type="HAMAP-Rule" id="MF_00530"/>
    </source>
</evidence>
<organism evidence="13 14">
    <name type="scientific">Flintibacter faecis</name>
    <dbReference type="NCBI Taxonomy" id="2763047"/>
    <lineage>
        <taxon>Bacteria</taxon>
        <taxon>Bacillati</taxon>
        <taxon>Bacillota</taxon>
        <taxon>Clostridia</taxon>
        <taxon>Eubacteriales</taxon>
        <taxon>Flintibacter</taxon>
    </lineage>
</organism>
<dbReference type="Gene3D" id="1.20.5.440">
    <property type="entry name" value="ATP synthase delta/epsilon subunit, C-terminal domain"/>
    <property type="match status" value="1"/>
</dbReference>
<feature type="domain" description="ATP synthase F1 complex delta/epsilon subunit N-terminal" evidence="12">
    <location>
        <begin position="5"/>
        <end position="84"/>
    </location>
</feature>
<dbReference type="GO" id="GO:0046933">
    <property type="term" value="F:proton-transporting ATP synthase activity, rotational mechanism"/>
    <property type="evidence" value="ECO:0007669"/>
    <property type="project" value="UniProtKB-UniRule"/>
</dbReference>
<dbReference type="CDD" id="cd12152">
    <property type="entry name" value="F1-ATPase_delta"/>
    <property type="match status" value="1"/>
</dbReference>
<evidence type="ECO:0000256" key="4">
    <source>
        <dbReference type="ARBA" id="ARBA00022475"/>
    </source>
</evidence>
<evidence type="ECO:0000259" key="11">
    <source>
        <dbReference type="Pfam" id="PF00401"/>
    </source>
</evidence>
<evidence type="ECO:0000256" key="3">
    <source>
        <dbReference type="ARBA" id="ARBA00022448"/>
    </source>
</evidence>
<keyword evidence="14" id="KW-1185">Reference proteome</keyword>
<evidence type="ECO:0000313" key="14">
    <source>
        <dbReference type="Proteomes" id="UP000602260"/>
    </source>
</evidence>
<protein>
    <recommendedName>
        <fullName evidence="9">ATP synthase epsilon chain</fullName>
    </recommendedName>
    <alternativeName>
        <fullName evidence="9">ATP synthase F1 sector epsilon subunit</fullName>
    </alternativeName>
    <alternativeName>
        <fullName evidence="9">F-ATPase epsilon subunit</fullName>
    </alternativeName>
</protein>
<dbReference type="GO" id="GO:0005524">
    <property type="term" value="F:ATP binding"/>
    <property type="evidence" value="ECO:0007669"/>
    <property type="project" value="UniProtKB-UniRule"/>
</dbReference>
<dbReference type="NCBIfam" id="TIGR01216">
    <property type="entry name" value="ATP_synt_epsi"/>
    <property type="match status" value="1"/>
</dbReference>
<evidence type="ECO:0000256" key="8">
    <source>
        <dbReference type="ARBA" id="ARBA00023310"/>
    </source>
</evidence>
<comment type="function">
    <text evidence="9">Produces ATP from ADP in the presence of a proton gradient across the membrane.</text>
</comment>
<evidence type="ECO:0000256" key="5">
    <source>
        <dbReference type="ARBA" id="ARBA00023065"/>
    </source>
</evidence>
<keyword evidence="9" id="KW-0375">Hydrogen ion transport</keyword>
<evidence type="ECO:0000256" key="2">
    <source>
        <dbReference type="ARBA" id="ARBA00005712"/>
    </source>
</evidence>
<comment type="similarity">
    <text evidence="2 9 10">Belongs to the ATPase epsilon chain family.</text>
</comment>
<evidence type="ECO:0000256" key="6">
    <source>
        <dbReference type="ARBA" id="ARBA00023136"/>
    </source>
</evidence>
<keyword evidence="6 9" id="KW-0472">Membrane</keyword>
<dbReference type="InterPro" id="IPR020547">
    <property type="entry name" value="ATP_synth_F1_esu_C"/>
</dbReference>
<dbReference type="InterPro" id="IPR020546">
    <property type="entry name" value="ATP_synth_F1_dsu/esu_N"/>
</dbReference>
<name>A0A8J6J2R3_9FIRM</name>
<dbReference type="Pfam" id="PF02823">
    <property type="entry name" value="ATP-synt_DE_N"/>
    <property type="match status" value="1"/>
</dbReference>
<evidence type="ECO:0000259" key="12">
    <source>
        <dbReference type="Pfam" id="PF02823"/>
    </source>
</evidence>
<dbReference type="PANTHER" id="PTHR13822">
    <property type="entry name" value="ATP SYNTHASE DELTA/EPSILON CHAIN"/>
    <property type="match status" value="1"/>
</dbReference>
<dbReference type="InterPro" id="IPR036794">
    <property type="entry name" value="ATP_F1_dsu/esu_C_sf"/>
</dbReference>
<comment type="caution">
    <text evidence="13">The sequence shown here is derived from an EMBL/GenBank/DDBJ whole genome shotgun (WGS) entry which is preliminary data.</text>
</comment>
<dbReference type="InterPro" id="IPR001469">
    <property type="entry name" value="ATP_synth_F1_dsu/esu"/>
</dbReference>
<dbReference type="HAMAP" id="MF_00530">
    <property type="entry name" value="ATP_synth_epsil_bac"/>
    <property type="match status" value="1"/>
</dbReference>
<dbReference type="AlphaFoldDB" id="A0A8J6J2R3"/>
<dbReference type="EMBL" id="JACOPN010000001">
    <property type="protein sequence ID" value="MBC5716047.1"/>
    <property type="molecule type" value="Genomic_DNA"/>
</dbReference>
<keyword evidence="3 9" id="KW-0813">Transport</keyword>
<keyword evidence="5 9" id="KW-0406">Ion transport</keyword>
<dbReference type="Pfam" id="PF00401">
    <property type="entry name" value="ATP-synt_DE"/>
    <property type="match status" value="1"/>
</dbReference>
<reference evidence="13" key="1">
    <citation type="submission" date="2020-08" db="EMBL/GenBank/DDBJ databases">
        <title>Genome public.</title>
        <authorList>
            <person name="Liu C."/>
            <person name="Sun Q."/>
        </authorList>
    </citation>
    <scope>NUCLEOTIDE SEQUENCE</scope>
    <source>
        <strain evidence="13">BX5</strain>
    </source>
</reference>
<dbReference type="Gene3D" id="2.60.15.10">
    <property type="entry name" value="F0F1 ATP synthase delta/epsilon subunit, N-terminal"/>
    <property type="match status" value="1"/>
</dbReference>
<dbReference type="GO" id="GO:0005886">
    <property type="term" value="C:plasma membrane"/>
    <property type="evidence" value="ECO:0007669"/>
    <property type="project" value="UniProtKB-SubCell"/>
</dbReference>
<keyword evidence="4 9" id="KW-1003">Cell membrane</keyword>
<proteinExistence type="inferred from homology"/>
<dbReference type="RefSeq" id="WP_186877535.1">
    <property type="nucleotide sequence ID" value="NZ_JACOPN010000001.1"/>
</dbReference>